<evidence type="ECO:0000256" key="6">
    <source>
        <dbReference type="ARBA" id="ARBA00022759"/>
    </source>
</evidence>
<evidence type="ECO:0000313" key="12">
    <source>
        <dbReference type="EMBL" id="BET26040.1"/>
    </source>
</evidence>
<dbReference type="PROSITE" id="PS50142">
    <property type="entry name" value="RNASE_3_2"/>
    <property type="match status" value="1"/>
</dbReference>
<feature type="domain" description="RNase III" evidence="11">
    <location>
        <begin position="6"/>
        <end position="128"/>
    </location>
</feature>
<dbReference type="SMART" id="SM00535">
    <property type="entry name" value="RIBOc"/>
    <property type="match status" value="1"/>
</dbReference>
<dbReference type="GO" id="GO:0005737">
    <property type="term" value="C:cytoplasm"/>
    <property type="evidence" value="ECO:0007669"/>
    <property type="project" value="UniProtKB-SubCell"/>
</dbReference>
<keyword evidence="9" id="KW-0699">rRNA-binding</keyword>
<dbReference type="InterPro" id="IPR014720">
    <property type="entry name" value="dsRBD_dom"/>
</dbReference>
<keyword evidence="6 9" id="KW-0255">Endonuclease</keyword>
<dbReference type="Pfam" id="PF14622">
    <property type="entry name" value="Ribonucleas_3_3"/>
    <property type="match status" value="1"/>
</dbReference>
<dbReference type="HAMAP" id="MF_00104">
    <property type="entry name" value="RNase_III"/>
    <property type="match status" value="1"/>
</dbReference>
<evidence type="ECO:0000256" key="3">
    <source>
        <dbReference type="ARBA" id="ARBA00022552"/>
    </source>
</evidence>
<comment type="subcellular location">
    <subcellularLocation>
        <location evidence="9">Cytoplasm</location>
    </subcellularLocation>
</comment>
<keyword evidence="9" id="KW-0963">Cytoplasm</keyword>
<feature type="domain" description="DRBM" evidence="10">
    <location>
        <begin position="155"/>
        <end position="225"/>
    </location>
</feature>
<name>A0AA86J7P4_9BURK</name>
<dbReference type="PANTHER" id="PTHR11207:SF0">
    <property type="entry name" value="RIBONUCLEASE 3"/>
    <property type="match status" value="1"/>
</dbReference>
<comment type="function">
    <text evidence="9">Digests double-stranded RNA. Involved in the processing of primary rRNA transcript to yield the immediate precursors to the large and small rRNAs (23S and 16S). Processes some mRNAs, and tRNAs when they are encoded in the rRNA operon. Processes pre-crRNA and tracrRNA of type II CRISPR loci if present in the organism.</text>
</comment>
<evidence type="ECO:0000256" key="9">
    <source>
        <dbReference type="HAMAP-Rule" id="MF_00104"/>
    </source>
</evidence>
<feature type="binding site" evidence="9">
    <location>
        <position position="117"/>
    </location>
    <ligand>
        <name>Mg(2+)</name>
        <dbReference type="ChEBI" id="CHEBI:18420"/>
    </ligand>
</feature>
<evidence type="ECO:0000313" key="13">
    <source>
        <dbReference type="Proteomes" id="UP001329151"/>
    </source>
</evidence>
<dbReference type="Pfam" id="PF00035">
    <property type="entry name" value="dsrm"/>
    <property type="match status" value="1"/>
</dbReference>
<keyword evidence="3 9" id="KW-0698">rRNA processing</keyword>
<dbReference type="SMART" id="SM00358">
    <property type="entry name" value="DSRM"/>
    <property type="match status" value="1"/>
</dbReference>
<dbReference type="GO" id="GO:0046872">
    <property type="term" value="F:metal ion binding"/>
    <property type="evidence" value="ECO:0007669"/>
    <property type="project" value="UniProtKB-KW"/>
</dbReference>
<dbReference type="PROSITE" id="PS50137">
    <property type="entry name" value="DS_RBD"/>
    <property type="match status" value="1"/>
</dbReference>
<keyword evidence="5 9" id="KW-0540">Nuclease</keyword>
<reference evidence="12 13" key="1">
    <citation type="submission" date="2023-10" db="EMBL/GenBank/DDBJ databases">
        <title>Complete Genome Sequence of Limnobacter thiooxidans CS-K2T, Isolated from freshwater lake sediments in Bavaria, Germany.</title>
        <authorList>
            <person name="Naruki M."/>
            <person name="Watanabe A."/>
            <person name="Warashina T."/>
            <person name="Morita T."/>
            <person name="Arakawa K."/>
        </authorList>
    </citation>
    <scope>NUCLEOTIDE SEQUENCE [LARGE SCALE GENOMIC DNA]</scope>
    <source>
        <strain evidence="12 13">CS-K2</strain>
    </source>
</reference>
<comment type="subunit">
    <text evidence="9">Homodimer.</text>
</comment>
<dbReference type="GO" id="GO:0006397">
    <property type="term" value="P:mRNA processing"/>
    <property type="evidence" value="ECO:0007669"/>
    <property type="project" value="UniProtKB-UniRule"/>
</dbReference>
<gene>
    <name evidence="9" type="primary">rnc</name>
    <name evidence="12" type="ORF">RGQ30_15410</name>
</gene>
<dbReference type="KEGG" id="lto:RGQ30_15410"/>
<protein>
    <recommendedName>
        <fullName evidence="9">Ribonuclease 3</fullName>
        <ecNumber evidence="9">3.1.26.3</ecNumber>
    </recommendedName>
    <alternativeName>
        <fullName evidence="9">Ribonuclease III</fullName>
        <shortName evidence="9">RNase III</shortName>
    </alternativeName>
</protein>
<keyword evidence="13" id="KW-1185">Reference proteome</keyword>
<dbReference type="Gene3D" id="3.30.160.20">
    <property type="match status" value="1"/>
</dbReference>
<dbReference type="GO" id="GO:0019843">
    <property type="term" value="F:rRNA binding"/>
    <property type="evidence" value="ECO:0007669"/>
    <property type="project" value="UniProtKB-KW"/>
</dbReference>
<dbReference type="GO" id="GO:0004525">
    <property type="term" value="F:ribonuclease III activity"/>
    <property type="evidence" value="ECO:0007669"/>
    <property type="project" value="UniProtKB-UniRule"/>
</dbReference>
<dbReference type="AlphaFoldDB" id="A0AA86J7P4"/>
<keyword evidence="7 9" id="KW-0378">Hydrolase</keyword>
<dbReference type="FunFam" id="1.10.1520.10:FF:000001">
    <property type="entry name" value="Ribonuclease 3"/>
    <property type="match status" value="1"/>
</dbReference>
<dbReference type="EMBL" id="AP028947">
    <property type="protein sequence ID" value="BET26040.1"/>
    <property type="molecule type" value="Genomic_DNA"/>
</dbReference>
<dbReference type="SUPFAM" id="SSF69065">
    <property type="entry name" value="RNase III domain-like"/>
    <property type="match status" value="1"/>
</dbReference>
<keyword evidence="9" id="KW-0479">Metal-binding</keyword>
<keyword evidence="8 9" id="KW-0694">RNA-binding</keyword>
<evidence type="ECO:0000256" key="7">
    <source>
        <dbReference type="ARBA" id="ARBA00022801"/>
    </source>
</evidence>
<accession>A0AA86J7P4</accession>
<keyword evidence="4 9" id="KW-0507">mRNA processing</keyword>
<dbReference type="Gene3D" id="1.10.1520.10">
    <property type="entry name" value="Ribonuclease III domain"/>
    <property type="match status" value="1"/>
</dbReference>
<proteinExistence type="inferred from homology"/>
<evidence type="ECO:0000256" key="8">
    <source>
        <dbReference type="ARBA" id="ARBA00022884"/>
    </source>
</evidence>
<comment type="similarity">
    <text evidence="2">Belongs to the ribonuclease III family.</text>
</comment>
<evidence type="ECO:0000256" key="4">
    <source>
        <dbReference type="ARBA" id="ARBA00022664"/>
    </source>
</evidence>
<sequence length="238" mass="26441">MDRSRYSRLEAELGYEFSNPDLLRVALTHRSFSSQHNERLEFLGDSVLNCAASILLYQTHPDMDEGKMSRVRSHLVKQDCLAMVGRSLSLEKYLSLGAGELRSAATIKDSIVADGLEALFGAILLDSGFEAARDCVIRLLKPVMLETPVESMGKDPKTRLQELLQGKKLRLPVYTVLVEGGTSASPEFSVECAVQDLEIVKLGQGHSRRIAEQHAAQAVLIQLLEREYSDPNQASRRQ</sequence>
<evidence type="ECO:0000256" key="2">
    <source>
        <dbReference type="ARBA" id="ARBA00010183"/>
    </source>
</evidence>
<feature type="active site" evidence="9">
    <location>
        <position position="117"/>
    </location>
</feature>
<dbReference type="PROSITE" id="PS00517">
    <property type="entry name" value="RNASE_3_1"/>
    <property type="match status" value="1"/>
</dbReference>
<dbReference type="RefSeq" id="WP_130556454.1">
    <property type="nucleotide sequence ID" value="NZ_AP028947.1"/>
</dbReference>
<evidence type="ECO:0000259" key="10">
    <source>
        <dbReference type="PROSITE" id="PS50137"/>
    </source>
</evidence>
<dbReference type="EC" id="3.1.26.3" evidence="9"/>
<organism evidence="12 13">
    <name type="scientific">Limnobacter thiooxidans</name>
    <dbReference type="NCBI Taxonomy" id="131080"/>
    <lineage>
        <taxon>Bacteria</taxon>
        <taxon>Pseudomonadati</taxon>
        <taxon>Pseudomonadota</taxon>
        <taxon>Betaproteobacteria</taxon>
        <taxon>Burkholderiales</taxon>
        <taxon>Burkholderiaceae</taxon>
        <taxon>Limnobacter</taxon>
    </lineage>
</organism>
<dbReference type="GO" id="GO:0010468">
    <property type="term" value="P:regulation of gene expression"/>
    <property type="evidence" value="ECO:0007669"/>
    <property type="project" value="TreeGrafter"/>
</dbReference>
<dbReference type="InterPro" id="IPR011907">
    <property type="entry name" value="RNase_III"/>
</dbReference>
<dbReference type="InterPro" id="IPR036389">
    <property type="entry name" value="RNase_III_sf"/>
</dbReference>
<dbReference type="GO" id="GO:0003725">
    <property type="term" value="F:double-stranded RNA binding"/>
    <property type="evidence" value="ECO:0007669"/>
    <property type="project" value="TreeGrafter"/>
</dbReference>
<keyword evidence="9" id="KW-0460">Magnesium</keyword>
<dbReference type="GO" id="GO:0006364">
    <property type="term" value="P:rRNA processing"/>
    <property type="evidence" value="ECO:0007669"/>
    <property type="project" value="UniProtKB-UniRule"/>
</dbReference>
<feature type="binding site" evidence="9">
    <location>
        <position position="114"/>
    </location>
    <ligand>
        <name>Mg(2+)</name>
        <dbReference type="ChEBI" id="CHEBI:18420"/>
    </ligand>
</feature>
<dbReference type="CDD" id="cd00593">
    <property type="entry name" value="RIBOc"/>
    <property type="match status" value="1"/>
</dbReference>
<dbReference type="CDD" id="cd10845">
    <property type="entry name" value="DSRM_RNAse_III_family"/>
    <property type="match status" value="1"/>
</dbReference>
<feature type="active site" evidence="9">
    <location>
        <position position="45"/>
    </location>
</feature>
<dbReference type="PANTHER" id="PTHR11207">
    <property type="entry name" value="RIBONUCLEASE III"/>
    <property type="match status" value="1"/>
</dbReference>
<dbReference type="SUPFAM" id="SSF54768">
    <property type="entry name" value="dsRNA-binding domain-like"/>
    <property type="match status" value="1"/>
</dbReference>
<comment type="cofactor">
    <cofactor evidence="9">
        <name>Mg(2+)</name>
        <dbReference type="ChEBI" id="CHEBI:18420"/>
    </cofactor>
</comment>
<dbReference type="NCBIfam" id="TIGR02191">
    <property type="entry name" value="RNaseIII"/>
    <property type="match status" value="1"/>
</dbReference>
<comment type="catalytic activity">
    <reaction evidence="1 9">
        <text>Endonucleolytic cleavage to 5'-phosphomonoester.</text>
        <dbReference type="EC" id="3.1.26.3"/>
    </reaction>
</comment>
<evidence type="ECO:0000256" key="1">
    <source>
        <dbReference type="ARBA" id="ARBA00000109"/>
    </source>
</evidence>
<dbReference type="Proteomes" id="UP001329151">
    <property type="component" value="Chromosome"/>
</dbReference>
<feature type="binding site" evidence="9">
    <location>
        <position position="41"/>
    </location>
    <ligand>
        <name>Mg(2+)</name>
        <dbReference type="ChEBI" id="CHEBI:18420"/>
    </ligand>
</feature>
<dbReference type="InterPro" id="IPR000999">
    <property type="entry name" value="RNase_III_dom"/>
</dbReference>
<evidence type="ECO:0000256" key="5">
    <source>
        <dbReference type="ARBA" id="ARBA00022722"/>
    </source>
</evidence>
<keyword evidence="9" id="KW-0819">tRNA processing</keyword>
<dbReference type="GO" id="GO:0008033">
    <property type="term" value="P:tRNA processing"/>
    <property type="evidence" value="ECO:0007669"/>
    <property type="project" value="UniProtKB-KW"/>
</dbReference>
<evidence type="ECO:0000259" key="11">
    <source>
        <dbReference type="PROSITE" id="PS50142"/>
    </source>
</evidence>